<evidence type="ECO:0000256" key="2">
    <source>
        <dbReference type="SAM" id="Phobius"/>
    </source>
</evidence>
<dbReference type="EMBL" id="JADGJH010003688">
    <property type="protein sequence ID" value="KAJ3089390.1"/>
    <property type="molecule type" value="Genomic_DNA"/>
</dbReference>
<keyword evidence="4" id="KW-1185">Reference proteome</keyword>
<dbReference type="Proteomes" id="UP001211907">
    <property type="component" value="Unassembled WGS sequence"/>
</dbReference>
<evidence type="ECO:0000313" key="3">
    <source>
        <dbReference type="EMBL" id="KAJ3089390.1"/>
    </source>
</evidence>
<feature type="region of interest" description="Disordered" evidence="1">
    <location>
        <begin position="286"/>
        <end position="317"/>
    </location>
</feature>
<evidence type="ECO:0000256" key="1">
    <source>
        <dbReference type="SAM" id="MobiDB-lite"/>
    </source>
</evidence>
<gene>
    <name evidence="3" type="ORF">HK100_007761</name>
</gene>
<name>A0AAD5SQ17_9FUNG</name>
<accession>A0AAD5SQ17</accession>
<protein>
    <submittedName>
        <fullName evidence="3">Uncharacterized protein</fullName>
    </submittedName>
</protein>
<keyword evidence="2" id="KW-1133">Transmembrane helix</keyword>
<keyword evidence="2" id="KW-0812">Transmembrane</keyword>
<proteinExistence type="predicted"/>
<feature type="transmembrane region" description="Helical" evidence="2">
    <location>
        <begin position="168"/>
        <end position="194"/>
    </location>
</feature>
<dbReference type="AlphaFoldDB" id="A0AAD5SQ17"/>
<evidence type="ECO:0000313" key="4">
    <source>
        <dbReference type="Proteomes" id="UP001211907"/>
    </source>
</evidence>
<comment type="caution">
    <text evidence="3">The sequence shown here is derived from an EMBL/GenBank/DDBJ whole genome shotgun (WGS) entry which is preliminary data.</text>
</comment>
<keyword evidence="2" id="KW-0472">Membrane</keyword>
<sequence>MINYYPEATEELCKNAVTNSTVCGASEYWAAGWGRCQPGFKDMAPLEFDTSPYAQVSIYSSTECIDTDMINFREYRLNSCYLYNGSVNADDDGGLSRKAVFSGSTFTINIYSDTNCFFYHNSTSFVADGVTCQDTYFYNNNNLAYVSVSIPSTNSSSNTSSISGSSSALSTGAIVGIAIGAIAAILGILAFIFVSRSLKQSKTGPTTEIDIESPKDLVLPASDATAGSETPNLLRSKITIGSTEHRVPPEFDATAESKTPYSLTSKKESLHEQAKTRLTEELVIGSTIDPAVPKSDATAESDAPDALKPRQASKISI</sequence>
<reference evidence="3" key="1">
    <citation type="submission" date="2020-05" db="EMBL/GenBank/DDBJ databases">
        <title>Phylogenomic resolution of chytrid fungi.</title>
        <authorList>
            <person name="Stajich J.E."/>
            <person name="Amses K."/>
            <person name="Simmons R."/>
            <person name="Seto K."/>
            <person name="Myers J."/>
            <person name="Bonds A."/>
            <person name="Quandt C.A."/>
            <person name="Barry K."/>
            <person name="Liu P."/>
            <person name="Grigoriev I."/>
            <person name="Longcore J.E."/>
            <person name="James T.Y."/>
        </authorList>
    </citation>
    <scope>NUCLEOTIDE SEQUENCE</scope>
    <source>
        <strain evidence="3">JEL0513</strain>
    </source>
</reference>
<organism evidence="3 4">
    <name type="scientific">Physocladia obscura</name>
    <dbReference type="NCBI Taxonomy" id="109957"/>
    <lineage>
        <taxon>Eukaryota</taxon>
        <taxon>Fungi</taxon>
        <taxon>Fungi incertae sedis</taxon>
        <taxon>Chytridiomycota</taxon>
        <taxon>Chytridiomycota incertae sedis</taxon>
        <taxon>Chytridiomycetes</taxon>
        <taxon>Chytridiales</taxon>
        <taxon>Chytriomycetaceae</taxon>
        <taxon>Physocladia</taxon>
    </lineage>
</organism>